<proteinExistence type="predicted"/>
<feature type="domain" description="SnoaL-like" evidence="1">
    <location>
        <begin position="135"/>
        <end position="225"/>
    </location>
</feature>
<dbReference type="InterPro" id="IPR053892">
    <property type="entry name" value="MoaF-like"/>
</dbReference>
<sequence length="245" mass="26552">MPAASTSLPTAPAVIGHRFLAVLDTLRVELHFEAADRLTFTVTDGGGIGIGETGHTETVDTHMVQIRPGLFLNSWRETSGAVINHVEDFTSGALHSNIALPDGTLIRLSGTLTSLGELPLPLPGTPEANKQTVLTAMHELFEQGDLTALDRYWAEPYVQHNPNLPNGLDALRTTVPTLKNFSWTPHRIVATDDLVIAHSRVLGWDSEPVIVADIFRLDGGRIVEHWDVIQPETPAGQSVNGNPMV</sequence>
<dbReference type="Pfam" id="PF22036">
    <property type="entry name" value="MoaF_like"/>
    <property type="match status" value="1"/>
</dbReference>
<dbReference type="RefSeq" id="WP_015662481.1">
    <property type="nucleotide sequence ID" value="NC_020504.1"/>
</dbReference>
<evidence type="ECO:0000313" key="4">
    <source>
        <dbReference type="Proteomes" id="UP000008043"/>
    </source>
</evidence>
<protein>
    <submittedName>
        <fullName evidence="3">Uncharacterized protein</fullName>
    </submittedName>
</protein>
<dbReference type="InterPro" id="IPR012674">
    <property type="entry name" value="Calycin"/>
</dbReference>
<dbReference type="eggNOG" id="COG4922">
    <property type="taxonomic scope" value="Bacteria"/>
</dbReference>
<gene>
    <name evidence="3" type="ORF">BN159_7776</name>
</gene>
<dbReference type="EMBL" id="HE971709">
    <property type="protein sequence ID" value="CCK32155.1"/>
    <property type="molecule type" value="Genomic_DNA"/>
</dbReference>
<dbReference type="Gene3D" id="2.40.128.20">
    <property type="match status" value="1"/>
</dbReference>
<name>K4RF20_STRDJ</name>
<dbReference type="Pfam" id="PF12680">
    <property type="entry name" value="SnoaL_2"/>
    <property type="match status" value="1"/>
</dbReference>
<dbReference type="STRING" id="1214101.BN159_7776"/>
<dbReference type="Gene3D" id="3.10.450.50">
    <property type="match status" value="1"/>
</dbReference>
<evidence type="ECO:0000259" key="2">
    <source>
        <dbReference type="Pfam" id="PF22036"/>
    </source>
</evidence>
<dbReference type="KEGG" id="sdv:BN159_7776"/>
<dbReference type="HOGENOM" id="CLU_1133071_0_0_11"/>
<dbReference type="InterPro" id="IPR037401">
    <property type="entry name" value="SnoaL-like"/>
</dbReference>
<dbReference type="SUPFAM" id="SSF54427">
    <property type="entry name" value="NTF2-like"/>
    <property type="match status" value="1"/>
</dbReference>
<evidence type="ECO:0000313" key="3">
    <source>
        <dbReference type="EMBL" id="CCK32155.1"/>
    </source>
</evidence>
<keyword evidence="4" id="KW-1185">Reference proteome</keyword>
<dbReference type="Proteomes" id="UP000008043">
    <property type="component" value="Chromosome"/>
</dbReference>
<feature type="domain" description="MoaF-like" evidence="2">
    <location>
        <begin position="15"/>
        <end position="113"/>
    </location>
</feature>
<reference evidence="3 4" key="1">
    <citation type="journal article" date="2012" name="J. Bacteriol.">
        <title>Genome sequence of the bacterium Streptomyces davawensis JCM 4913 and heterologous production of the unique antibiotic roseoflavin.</title>
        <authorList>
            <person name="Jankowitsch F."/>
            <person name="Schwarz J."/>
            <person name="Ruckert C."/>
            <person name="Gust B."/>
            <person name="Szczepanowski R."/>
            <person name="Blom J."/>
            <person name="Pelzer S."/>
            <person name="Kalinowski J."/>
            <person name="Mack M."/>
        </authorList>
    </citation>
    <scope>NUCLEOTIDE SEQUENCE [LARGE SCALE GENOMIC DNA]</scope>
    <source>
        <strain evidence="4">DSM 101723 / JCM 4913 / KCC S-0913 / 768</strain>
    </source>
</reference>
<evidence type="ECO:0000259" key="1">
    <source>
        <dbReference type="Pfam" id="PF12680"/>
    </source>
</evidence>
<dbReference type="InterPro" id="IPR032710">
    <property type="entry name" value="NTF2-like_dom_sf"/>
</dbReference>
<dbReference type="PATRIC" id="fig|1214101.3.peg.7873"/>
<accession>K4RF20</accession>
<dbReference type="AlphaFoldDB" id="K4RF20"/>
<organism evidence="3 4">
    <name type="scientific">Streptomyces davaonensis (strain DSM 101723 / JCM 4913 / KCC S-0913 / 768)</name>
    <dbReference type="NCBI Taxonomy" id="1214101"/>
    <lineage>
        <taxon>Bacteria</taxon>
        <taxon>Bacillati</taxon>
        <taxon>Actinomycetota</taxon>
        <taxon>Actinomycetes</taxon>
        <taxon>Kitasatosporales</taxon>
        <taxon>Streptomycetaceae</taxon>
        <taxon>Streptomyces</taxon>
    </lineage>
</organism>